<evidence type="ECO:0000313" key="1">
    <source>
        <dbReference type="EMBL" id="ESA11997.1"/>
    </source>
</evidence>
<dbReference type="VEuPathDB" id="FungiDB:RhiirFUN_001793"/>
<dbReference type="EMBL" id="KI285382">
    <property type="protein sequence ID" value="ESA11997.1"/>
    <property type="molecule type" value="Genomic_DNA"/>
</dbReference>
<protein>
    <submittedName>
        <fullName evidence="1">Uncharacterized protein</fullName>
    </submittedName>
</protein>
<proteinExistence type="predicted"/>
<name>U9TX76_RHIID</name>
<organism evidence="1">
    <name type="scientific">Rhizophagus irregularis (strain DAOM 181602 / DAOM 197198 / MUCL 43194)</name>
    <name type="common">Arbuscular mycorrhizal fungus</name>
    <name type="synonym">Glomus intraradices</name>
    <dbReference type="NCBI Taxonomy" id="747089"/>
    <lineage>
        <taxon>Eukaryota</taxon>
        <taxon>Fungi</taxon>
        <taxon>Fungi incertae sedis</taxon>
        <taxon>Mucoromycota</taxon>
        <taxon>Glomeromycotina</taxon>
        <taxon>Glomeromycetes</taxon>
        <taxon>Glomerales</taxon>
        <taxon>Glomeraceae</taxon>
        <taxon>Rhizophagus</taxon>
    </lineage>
</organism>
<dbReference type="AlphaFoldDB" id="U9TX76"/>
<reference evidence="1" key="1">
    <citation type="submission" date="2013-07" db="EMBL/GenBank/DDBJ databases">
        <title>The genome of an arbuscular mycorrhizal fungus provides insights into the evolution of the oldest plant symbiosis.</title>
        <authorList>
            <consortium name="DOE Joint Genome Institute"/>
            <person name="Tisserant E."/>
            <person name="Malbreil M."/>
            <person name="Kuo A."/>
            <person name="Kohler A."/>
            <person name="Symeonidi A."/>
            <person name="Balestrini R."/>
            <person name="Charron P."/>
            <person name="Duensing N."/>
            <person name="Frei-dit-Frey N."/>
            <person name="Gianinazzi-Pearson V."/>
            <person name="Gilbert B."/>
            <person name="Handa Y."/>
            <person name="Hijri M."/>
            <person name="Kaul R."/>
            <person name="Kawaguchi M."/>
            <person name="Krajinski F."/>
            <person name="Lammers P."/>
            <person name="Lapierre D."/>
            <person name="Masclaux F.G."/>
            <person name="Murat C."/>
            <person name="Morin E."/>
            <person name="Ndikumana S."/>
            <person name="Pagni M."/>
            <person name="Petitpierre D."/>
            <person name="Requena N."/>
            <person name="Rosikiewicz P."/>
            <person name="Riley R."/>
            <person name="Saito K."/>
            <person name="San Clemente H."/>
            <person name="Shapiro H."/>
            <person name="van Tuinen D."/>
            <person name="Becard G."/>
            <person name="Bonfante P."/>
            <person name="Paszkowski U."/>
            <person name="Shachar-Hill Y."/>
            <person name="Young J.P."/>
            <person name="Sanders I.R."/>
            <person name="Henrissat B."/>
            <person name="Rensing S.A."/>
            <person name="Grigoriev I.V."/>
            <person name="Corradi N."/>
            <person name="Roux C."/>
            <person name="Martin F."/>
        </authorList>
    </citation>
    <scope>NUCLEOTIDE SEQUENCE</scope>
    <source>
        <strain evidence="1">DAOM 197198</strain>
    </source>
</reference>
<sequence>MLHQKKKVGARIDTKLKPNSAQKVMGLAVTSLLENSKTNKSGNSNNDMKLFLHHKEIRLTLDDQSWEQREQENHTLSWRSETCFTKWQVTRLRLHYLYLHQRGCRPSISEGETYNSYTVM</sequence>
<gene>
    <name evidence="1" type="ORF">GLOINDRAFT_27637</name>
</gene>
<accession>U9TX76</accession>
<dbReference type="HOGENOM" id="CLU_2050879_0_0_1"/>